<evidence type="ECO:0000313" key="1">
    <source>
        <dbReference type="EMBL" id="KAH9301951.1"/>
    </source>
</evidence>
<dbReference type="Proteomes" id="UP000824469">
    <property type="component" value="Unassembled WGS sequence"/>
</dbReference>
<protein>
    <submittedName>
        <fullName evidence="1">Uncharacterized protein</fullName>
    </submittedName>
</protein>
<feature type="non-terminal residue" evidence="1">
    <location>
        <position position="1"/>
    </location>
</feature>
<dbReference type="AlphaFoldDB" id="A0AA38CLG4"/>
<name>A0AA38CLG4_TAXCH</name>
<comment type="caution">
    <text evidence="1">The sequence shown here is derived from an EMBL/GenBank/DDBJ whole genome shotgun (WGS) entry which is preliminary data.</text>
</comment>
<organism evidence="1 2">
    <name type="scientific">Taxus chinensis</name>
    <name type="common">Chinese yew</name>
    <name type="synonym">Taxus wallichiana var. chinensis</name>
    <dbReference type="NCBI Taxonomy" id="29808"/>
    <lineage>
        <taxon>Eukaryota</taxon>
        <taxon>Viridiplantae</taxon>
        <taxon>Streptophyta</taxon>
        <taxon>Embryophyta</taxon>
        <taxon>Tracheophyta</taxon>
        <taxon>Spermatophyta</taxon>
        <taxon>Pinopsida</taxon>
        <taxon>Pinidae</taxon>
        <taxon>Conifers II</taxon>
        <taxon>Cupressales</taxon>
        <taxon>Taxaceae</taxon>
        <taxon>Taxus</taxon>
    </lineage>
</organism>
<reference evidence="1 2" key="1">
    <citation type="journal article" date="2021" name="Nat. Plants">
        <title>The Taxus genome provides insights into paclitaxel biosynthesis.</title>
        <authorList>
            <person name="Xiong X."/>
            <person name="Gou J."/>
            <person name="Liao Q."/>
            <person name="Li Y."/>
            <person name="Zhou Q."/>
            <person name="Bi G."/>
            <person name="Li C."/>
            <person name="Du R."/>
            <person name="Wang X."/>
            <person name="Sun T."/>
            <person name="Guo L."/>
            <person name="Liang H."/>
            <person name="Lu P."/>
            <person name="Wu Y."/>
            <person name="Zhang Z."/>
            <person name="Ro D.K."/>
            <person name="Shang Y."/>
            <person name="Huang S."/>
            <person name="Yan J."/>
        </authorList>
    </citation>
    <scope>NUCLEOTIDE SEQUENCE [LARGE SCALE GENOMIC DNA]</scope>
    <source>
        <strain evidence="1">Ta-2019</strain>
    </source>
</reference>
<feature type="non-terminal residue" evidence="1">
    <location>
        <position position="62"/>
    </location>
</feature>
<keyword evidence="2" id="KW-1185">Reference proteome</keyword>
<dbReference type="EMBL" id="JAHRHJ020000009">
    <property type="protein sequence ID" value="KAH9301951.1"/>
    <property type="molecule type" value="Genomic_DNA"/>
</dbReference>
<proteinExistence type="predicted"/>
<gene>
    <name evidence="1" type="ORF">KI387_013534</name>
</gene>
<accession>A0AA38CLG4</accession>
<evidence type="ECO:0000313" key="2">
    <source>
        <dbReference type="Proteomes" id="UP000824469"/>
    </source>
</evidence>
<sequence length="62" mass="6998">HPIGTLGLVACGTLKRVIENDMAWNGTEEGTKICMWKNEALGRRKKEGAHATQTWEMRKTNE</sequence>